<dbReference type="GO" id="GO:0035091">
    <property type="term" value="F:phosphatidylinositol binding"/>
    <property type="evidence" value="ECO:0007669"/>
    <property type="project" value="InterPro"/>
</dbReference>
<dbReference type="AlphaFoldDB" id="Q4TIT7"/>
<proteinExistence type="predicted"/>
<feature type="region of interest" description="Disordered" evidence="1">
    <location>
        <begin position="1"/>
        <end position="27"/>
    </location>
</feature>
<dbReference type="EMBL" id="CAAE01001701">
    <property type="protein sequence ID" value="CAF87195.1"/>
    <property type="molecule type" value="Genomic_DNA"/>
</dbReference>
<feature type="non-terminal residue" evidence="2">
    <location>
        <position position="27"/>
    </location>
</feature>
<dbReference type="InterPro" id="IPR036871">
    <property type="entry name" value="PX_dom_sf"/>
</dbReference>
<comment type="caution">
    <text evidence="2">The sequence shown here is derived from an EMBL/GenBank/DDBJ whole genome shotgun (WGS) entry which is preliminary data.</text>
</comment>
<feature type="compositionally biased region" description="Basic and acidic residues" evidence="1">
    <location>
        <begin position="1"/>
        <end position="15"/>
    </location>
</feature>
<reference evidence="2" key="2">
    <citation type="submission" date="2004-02" db="EMBL/GenBank/DDBJ databases">
        <authorList>
            <consortium name="Genoscope"/>
            <consortium name="Whitehead Institute Centre for Genome Research"/>
        </authorList>
    </citation>
    <scope>NUCLEOTIDE SEQUENCE</scope>
</reference>
<reference evidence="2" key="1">
    <citation type="journal article" date="2004" name="Nature">
        <title>Genome duplication in the teleost fish Tetraodon nigroviridis reveals the early vertebrate proto-karyotype.</title>
        <authorList>
            <person name="Jaillon O."/>
            <person name="Aury J.-M."/>
            <person name="Brunet F."/>
            <person name="Petit J.-L."/>
            <person name="Stange-Thomann N."/>
            <person name="Mauceli E."/>
            <person name="Bouneau L."/>
            <person name="Fischer C."/>
            <person name="Ozouf-Costaz C."/>
            <person name="Bernot A."/>
            <person name="Nicaud S."/>
            <person name="Jaffe D."/>
            <person name="Fisher S."/>
            <person name="Lutfalla G."/>
            <person name="Dossat C."/>
            <person name="Segurens B."/>
            <person name="Dasilva C."/>
            <person name="Salanoubat M."/>
            <person name="Levy M."/>
            <person name="Boudet N."/>
            <person name="Castellano S."/>
            <person name="Anthouard V."/>
            <person name="Jubin C."/>
            <person name="Castelli V."/>
            <person name="Katinka M."/>
            <person name="Vacherie B."/>
            <person name="Biemont C."/>
            <person name="Skalli Z."/>
            <person name="Cattolico L."/>
            <person name="Poulain J."/>
            <person name="De Berardinis V."/>
            <person name="Cruaud C."/>
            <person name="Duprat S."/>
            <person name="Brottier P."/>
            <person name="Coutanceau J.-P."/>
            <person name="Gouzy J."/>
            <person name="Parra G."/>
            <person name="Lardier G."/>
            <person name="Chapple C."/>
            <person name="McKernan K.J."/>
            <person name="McEwan P."/>
            <person name="Bosak S."/>
            <person name="Kellis M."/>
            <person name="Volff J.-N."/>
            <person name="Guigo R."/>
            <person name="Zody M.C."/>
            <person name="Mesirov J."/>
            <person name="Lindblad-Toh K."/>
            <person name="Birren B."/>
            <person name="Nusbaum C."/>
            <person name="Kahn D."/>
            <person name="Robinson-Rechavi M."/>
            <person name="Laudet V."/>
            <person name="Schachter V."/>
            <person name="Quetier F."/>
            <person name="Saurin W."/>
            <person name="Scarpelli C."/>
            <person name="Wincker P."/>
            <person name="Lander E.S."/>
            <person name="Weissenbach J."/>
            <person name="Roest Crollius H."/>
        </authorList>
    </citation>
    <scope>NUCLEOTIDE SEQUENCE [LARGE SCALE GENOMIC DNA]</scope>
</reference>
<evidence type="ECO:0000313" key="2">
    <source>
        <dbReference type="EMBL" id="CAF87195.1"/>
    </source>
</evidence>
<protein>
    <submittedName>
        <fullName evidence="2">(spotted green pufferfish) hypothetical protein</fullName>
    </submittedName>
</protein>
<sequence length="27" mass="3110">MELLDKFPVEGGQKDPKRRIIPFLPGK</sequence>
<dbReference type="Gene3D" id="3.30.1520.10">
    <property type="entry name" value="Phox-like domain"/>
    <property type="match status" value="1"/>
</dbReference>
<organism evidence="2">
    <name type="scientific">Tetraodon nigroviridis</name>
    <name type="common">Spotted green pufferfish</name>
    <name type="synonym">Chelonodon nigroviridis</name>
    <dbReference type="NCBI Taxonomy" id="99883"/>
    <lineage>
        <taxon>Eukaryota</taxon>
        <taxon>Metazoa</taxon>
        <taxon>Chordata</taxon>
        <taxon>Craniata</taxon>
        <taxon>Vertebrata</taxon>
        <taxon>Euteleostomi</taxon>
        <taxon>Actinopterygii</taxon>
        <taxon>Neopterygii</taxon>
        <taxon>Teleostei</taxon>
        <taxon>Neoteleostei</taxon>
        <taxon>Acanthomorphata</taxon>
        <taxon>Eupercaria</taxon>
        <taxon>Tetraodontiformes</taxon>
        <taxon>Tetradontoidea</taxon>
        <taxon>Tetraodontidae</taxon>
        <taxon>Tetraodon</taxon>
    </lineage>
</organism>
<gene>
    <name evidence="2" type="ORF">GSTENG00036734001</name>
</gene>
<name>Q4TIT7_TETNG</name>
<evidence type="ECO:0000256" key="1">
    <source>
        <dbReference type="SAM" id="MobiDB-lite"/>
    </source>
</evidence>
<dbReference type="KEGG" id="tng:GSTEN00036734G001"/>
<accession>Q4TIT7</accession>